<evidence type="ECO:0000256" key="5">
    <source>
        <dbReference type="ARBA" id="ARBA00022741"/>
    </source>
</evidence>
<dbReference type="SMART" id="SM00382">
    <property type="entry name" value="AAA"/>
    <property type="match status" value="2"/>
</dbReference>
<evidence type="ECO:0000256" key="6">
    <source>
        <dbReference type="ARBA" id="ARBA00022840"/>
    </source>
</evidence>
<dbReference type="Gene3D" id="3.40.50.300">
    <property type="entry name" value="P-loop containing nucleotide triphosphate hydrolases"/>
    <property type="match status" value="2"/>
</dbReference>
<protein>
    <recommendedName>
        <fullName evidence="4">Autoinducer 2 import ATP-binding protein LsrA</fullName>
        <ecNumber evidence="8">7.6.2.13</ecNumber>
    </recommendedName>
</protein>
<keyword evidence="5" id="KW-0547">Nucleotide-binding</keyword>
<dbReference type="CDD" id="cd03216">
    <property type="entry name" value="ABC_Carb_Monos_I"/>
    <property type="match status" value="1"/>
</dbReference>
<dbReference type="STRING" id="1305675.BFG57_16150"/>
<dbReference type="InterPro" id="IPR050107">
    <property type="entry name" value="ABC_carbohydrate_import_ATPase"/>
</dbReference>
<dbReference type="SUPFAM" id="SSF52540">
    <property type="entry name" value="P-loop containing nucleoside triphosphate hydrolases"/>
    <property type="match status" value="2"/>
</dbReference>
<dbReference type="GO" id="GO:0005886">
    <property type="term" value="C:plasma membrane"/>
    <property type="evidence" value="ECO:0007669"/>
    <property type="project" value="UniProtKB-SubCell"/>
</dbReference>
<feature type="domain" description="ABC transporter" evidence="10">
    <location>
        <begin position="251"/>
        <end position="498"/>
    </location>
</feature>
<evidence type="ECO:0000313" key="12">
    <source>
        <dbReference type="Proteomes" id="UP000095209"/>
    </source>
</evidence>
<evidence type="ECO:0000256" key="3">
    <source>
        <dbReference type="ARBA" id="ARBA00011262"/>
    </source>
</evidence>
<organism evidence="11 12">
    <name type="scientific">Bacillus solimangrovi</name>
    <dbReference type="NCBI Taxonomy" id="1305675"/>
    <lineage>
        <taxon>Bacteria</taxon>
        <taxon>Bacillati</taxon>
        <taxon>Bacillota</taxon>
        <taxon>Bacilli</taxon>
        <taxon>Bacillales</taxon>
        <taxon>Bacillaceae</taxon>
        <taxon>Bacillus</taxon>
    </lineage>
</organism>
<comment type="caution">
    <text evidence="11">The sequence shown here is derived from an EMBL/GenBank/DDBJ whole genome shotgun (WGS) entry which is preliminary data.</text>
</comment>
<dbReference type="GO" id="GO:0016887">
    <property type="term" value="F:ATP hydrolysis activity"/>
    <property type="evidence" value="ECO:0007669"/>
    <property type="project" value="InterPro"/>
</dbReference>
<dbReference type="Pfam" id="PF00005">
    <property type="entry name" value="ABC_tran"/>
    <property type="match status" value="2"/>
</dbReference>
<accession>A0A1E5LE86</accession>
<dbReference type="EMBL" id="MJEH01000030">
    <property type="protein sequence ID" value="OEH92393.1"/>
    <property type="molecule type" value="Genomic_DNA"/>
</dbReference>
<dbReference type="CDD" id="cd03215">
    <property type="entry name" value="ABC_Carb_Monos_II"/>
    <property type="match status" value="1"/>
</dbReference>
<evidence type="ECO:0000313" key="11">
    <source>
        <dbReference type="EMBL" id="OEH92393.1"/>
    </source>
</evidence>
<comment type="subcellular location">
    <subcellularLocation>
        <location evidence="1">Cell inner membrane</location>
        <topology evidence="1">Peripheral membrane protein</topology>
    </subcellularLocation>
</comment>
<evidence type="ECO:0000259" key="10">
    <source>
        <dbReference type="PROSITE" id="PS50893"/>
    </source>
</evidence>
<comment type="catalytic activity">
    <reaction evidence="9">
        <text>ATP + H2O + (2R,4S)-2-methyl-2,3,3,4-tetrahydroxytetrahydrofuran-[AI-2-binding protein]Side 1 = ADP + phosphate + (2R,4S)-2-methyl-2,3,3,4-tetrahydroxytetrahydrofuranSide 2 + [AI-2-binding protein]Side 1.</text>
        <dbReference type="EC" id="7.6.2.13"/>
    </reaction>
</comment>
<evidence type="ECO:0000256" key="4">
    <source>
        <dbReference type="ARBA" id="ARBA00019459"/>
    </source>
</evidence>
<reference evidence="11 12" key="1">
    <citation type="submission" date="2016-08" db="EMBL/GenBank/DDBJ databases">
        <title>Genome of Bacillus solimangrovi GH2-4.</title>
        <authorList>
            <person name="Lim S."/>
            <person name="Kim B.-C."/>
        </authorList>
    </citation>
    <scope>NUCLEOTIDE SEQUENCE [LARGE SCALE GENOMIC DNA]</scope>
    <source>
        <strain evidence="11 12">GH2-4</strain>
    </source>
</reference>
<comment type="subunit">
    <text evidence="3">The complex is composed of two ATP-binding proteins (LsrA), two transmembrane proteins (LsrC and LsrD) and a solute-binding protein (LsrB).</text>
</comment>
<comment type="function">
    <text evidence="7">Part of the ABC transporter complex LsrABCD involved in autoinducer 2 (AI-2) import. Responsible for energy coupling to the transport system.</text>
</comment>
<keyword evidence="12" id="KW-1185">Reference proteome</keyword>
<keyword evidence="6" id="KW-0067">ATP-binding</keyword>
<dbReference type="InterPro" id="IPR003439">
    <property type="entry name" value="ABC_transporter-like_ATP-bd"/>
</dbReference>
<name>A0A1E5LE86_9BACI</name>
<evidence type="ECO:0000256" key="2">
    <source>
        <dbReference type="ARBA" id="ARBA00009404"/>
    </source>
</evidence>
<dbReference type="GO" id="GO:0005524">
    <property type="term" value="F:ATP binding"/>
    <property type="evidence" value="ECO:0007669"/>
    <property type="project" value="UniProtKB-KW"/>
</dbReference>
<dbReference type="PROSITE" id="PS50893">
    <property type="entry name" value="ABC_TRANSPORTER_2"/>
    <property type="match status" value="2"/>
</dbReference>
<gene>
    <name evidence="11" type="ORF">BFG57_16150</name>
</gene>
<evidence type="ECO:0000256" key="9">
    <source>
        <dbReference type="ARBA" id="ARBA00034076"/>
    </source>
</evidence>
<comment type="similarity">
    <text evidence="2">Belongs to the ABC transporter superfamily. AI-2 autoinducer porter (TC 3.A.1.2.8) family.</text>
</comment>
<sequence length="504" mass="55783">MHMLEMRHISKSFAGNTVLNDISFSVQSGEVHALLGVNGAGKSTLMKILSGDYVKDRGDISINGELVDIHDPHSAKKAGIGIVVQEVDTALIPTLSVTENLILDDYVNQRRFTFNSWSARKKRAREMLAAINVEIDVTKEISECTLSEKQMILIARAVAQQAHYLILDEPTAPLSEQERQKLFHVINQLKETGVSIIYISHHLSEIKQITDRLTILRDGNVIVTEQTDNIELGDIIHHMLGNQITQLIKPIRRETSSTPLFEVNDLFIPQTGTTINLTVNEGEIVGIAGLLGAGKTEIARTLFGSTPTSSPSCTVRGKKVSISSSYEAIKAGLCLIPEERRKEGILVDSSVRENLTLPSLQTFTSQFIVNRTKEEQFSEKQINRLKIKTPNSTTQLRYLSGGNQQKVSIGKWLNETSEVYLFDEPTKGIDIGAKKDVFKLVHELANEGKGILYFTSEFEELLEIADRILVLHHGELITSFARGEATHTSLMQAASGGVIDETIS</sequence>
<feature type="domain" description="ABC transporter" evidence="10">
    <location>
        <begin position="4"/>
        <end position="243"/>
    </location>
</feature>
<dbReference type="PANTHER" id="PTHR43790">
    <property type="entry name" value="CARBOHYDRATE TRANSPORT ATP-BINDING PROTEIN MG119-RELATED"/>
    <property type="match status" value="1"/>
</dbReference>
<evidence type="ECO:0000256" key="7">
    <source>
        <dbReference type="ARBA" id="ARBA00023747"/>
    </source>
</evidence>
<dbReference type="PANTHER" id="PTHR43790:SF2">
    <property type="entry name" value="AUTOINDUCER 2 IMPORT ATP-BINDING PROTEIN LSRA"/>
    <property type="match status" value="1"/>
</dbReference>
<dbReference type="InterPro" id="IPR017871">
    <property type="entry name" value="ABC_transporter-like_CS"/>
</dbReference>
<dbReference type="InterPro" id="IPR027417">
    <property type="entry name" value="P-loop_NTPase"/>
</dbReference>
<dbReference type="AlphaFoldDB" id="A0A1E5LE86"/>
<dbReference type="EC" id="7.6.2.13" evidence="8"/>
<proteinExistence type="inferred from homology"/>
<dbReference type="PROSITE" id="PS00211">
    <property type="entry name" value="ABC_TRANSPORTER_1"/>
    <property type="match status" value="1"/>
</dbReference>
<evidence type="ECO:0000256" key="1">
    <source>
        <dbReference type="ARBA" id="ARBA00004417"/>
    </source>
</evidence>
<dbReference type="InterPro" id="IPR003593">
    <property type="entry name" value="AAA+_ATPase"/>
</dbReference>
<evidence type="ECO:0000256" key="8">
    <source>
        <dbReference type="ARBA" id="ARBA00023798"/>
    </source>
</evidence>
<dbReference type="Proteomes" id="UP000095209">
    <property type="component" value="Unassembled WGS sequence"/>
</dbReference>